<feature type="transmembrane region" description="Helical" evidence="1">
    <location>
        <begin position="52"/>
        <end position="76"/>
    </location>
</feature>
<name>A0A830FRS2_HALAR</name>
<reference evidence="2" key="1">
    <citation type="journal article" date="2014" name="Int. J. Syst. Evol. Microbiol.">
        <title>Complete genome sequence of Corynebacterium casei LMG S-19264T (=DSM 44701T), isolated from a smear-ripened cheese.</title>
        <authorList>
            <consortium name="US DOE Joint Genome Institute (JGI-PGF)"/>
            <person name="Walter F."/>
            <person name="Albersmeier A."/>
            <person name="Kalinowski J."/>
            <person name="Ruckert C."/>
        </authorList>
    </citation>
    <scope>NUCLEOTIDE SEQUENCE</scope>
    <source>
        <strain evidence="2">JCM 15759</strain>
    </source>
</reference>
<evidence type="ECO:0000313" key="3">
    <source>
        <dbReference type="EMBL" id="MDS0255798.1"/>
    </source>
</evidence>
<comment type="caution">
    <text evidence="2">The sequence shown here is derived from an EMBL/GenBank/DDBJ whole genome shotgun (WGS) entry which is preliminary data.</text>
</comment>
<gene>
    <name evidence="2" type="ORF">GCM10009006_35730</name>
    <name evidence="3" type="ORF">NC662_19015</name>
</gene>
<dbReference type="EMBL" id="JAMQCP010000005">
    <property type="protein sequence ID" value="MDS0255798.1"/>
    <property type="molecule type" value="Genomic_DNA"/>
</dbReference>
<accession>A0A830FRS2</accession>
<protein>
    <submittedName>
        <fullName evidence="2">Uncharacterized protein</fullName>
    </submittedName>
</protein>
<dbReference type="Proteomes" id="UP000656367">
    <property type="component" value="Unassembled WGS sequence"/>
</dbReference>
<dbReference type="EMBL" id="BMON01000007">
    <property type="protein sequence ID" value="GGM51396.1"/>
    <property type="molecule type" value="Genomic_DNA"/>
</dbReference>
<reference evidence="3 5" key="3">
    <citation type="submission" date="2022-06" db="EMBL/GenBank/DDBJ databases">
        <title>Haloarcula sp. a new haloarchaeum isolate from saline soil.</title>
        <authorList>
            <person name="Strakova D."/>
            <person name="Galisteo C."/>
            <person name="Sanchez-Porro C."/>
            <person name="Ventosa A."/>
        </authorList>
    </citation>
    <scope>NUCLEOTIDE SEQUENCE [LARGE SCALE GENOMIC DNA]</scope>
    <source>
        <strain evidence="3 5">JCM 15760</strain>
    </source>
</reference>
<dbReference type="RefSeq" id="WP_049943760.1">
    <property type="nucleotide sequence ID" value="NZ_BAABDY010000005.1"/>
</dbReference>
<evidence type="ECO:0000256" key="1">
    <source>
        <dbReference type="SAM" id="Phobius"/>
    </source>
</evidence>
<keyword evidence="1" id="KW-0472">Membrane</keyword>
<keyword evidence="1" id="KW-1133">Transmembrane helix</keyword>
<dbReference type="AlphaFoldDB" id="A0A830FRS2"/>
<dbReference type="Proteomes" id="UP001248536">
    <property type="component" value="Unassembled WGS sequence"/>
</dbReference>
<evidence type="ECO:0000313" key="5">
    <source>
        <dbReference type="Proteomes" id="UP001248536"/>
    </source>
</evidence>
<keyword evidence="1" id="KW-0812">Transmembrane</keyword>
<organism evidence="2 4">
    <name type="scientific">Haloarcula argentinensis</name>
    <dbReference type="NCBI Taxonomy" id="43776"/>
    <lineage>
        <taxon>Archaea</taxon>
        <taxon>Methanobacteriati</taxon>
        <taxon>Methanobacteriota</taxon>
        <taxon>Stenosarchaea group</taxon>
        <taxon>Halobacteria</taxon>
        <taxon>Halobacteriales</taxon>
        <taxon>Haloarculaceae</taxon>
        <taxon>Haloarcula</taxon>
    </lineage>
</organism>
<keyword evidence="5" id="KW-1185">Reference proteome</keyword>
<evidence type="ECO:0000313" key="4">
    <source>
        <dbReference type="Proteomes" id="UP000656367"/>
    </source>
</evidence>
<feature type="transmembrane region" description="Helical" evidence="1">
    <location>
        <begin position="25"/>
        <end position="45"/>
    </location>
</feature>
<evidence type="ECO:0000313" key="2">
    <source>
        <dbReference type="EMBL" id="GGM51396.1"/>
    </source>
</evidence>
<proteinExistence type="predicted"/>
<dbReference type="OrthoDB" id="221804at2157"/>
<reference evidence="2" key="2">
    <citation type="submission" date="2020-09" db="EMBL/GenBank/DDBJ databases">
        <authorList>
            <person name="Sun Q."/>
            <person name="Ohkuma M."/>
        </authorList>
    </citation>
    <scope>NUCLEOTIDE SEQUENCE</scope>
    <source>
        <strain evidence="2">JCM 15759</strain>
    </source>
</reference>
<sequence>MNKNYDATQTILNMAIFPLTQQELWIFRTLFVIPVFVGIGGRVLAGGSILEVVVGGGVMGGLSFFPLAFIYFIYLFGKYRSTQHA</sequence>